<feature type="domain" description="4Fe-4S ferredoxin-type" evidence="4">
    <location>
        <begin position="35"/>
        <end position="64"/>
    </location>
</feature>
<keyword evidence="1" id="KW-0479">Metal-binding</keyword>
<protein>
    <submittedName>
        <fullName evidence="5">4Fe-4S dicluster domain-containing protein</fullName>
    </submittedName>
</protein>
<dbReference type="RefSeq" id="WP_153088557.1">
    <property type="nucleotide sequence ID" value="NZ_VZAJ01000033.1"/>
</dbReference>
<accession>A0AB35ZGN1</accession>
<evidence type="ECO:0000313" key="5">
    <source>
        <dbReference type="EMBL" id="MQO04890.1"/>
    </source>
</evidence>
<dbReference type="SUPFAM" id="SSF54862">
    <property type="entry name" value="4Fe-4S ferredoxins"/>
    <property type="match status" value="1"/>
</dbReference>
<feature type="domain" description="4Fe-4S ferredoxin-type" evidence="4">
    <location>
        <begin position="1"/>
        <end position="30"/>
    </location>
</feature>
<dbReference type="PROSITE" id="PS51379">
    <property type="entry name" value="4FE4S_FER_2"/>
    <property type="match status" value="2"/>
</dbReference>
<dbReference type="AlphaFoldDB" id="A0AB35ZGN1"/>
<dbReference type="InterPro" id="IPR007516">
    <property type="entry name" value="Co_F420_Hydgase/DH_bsu_N"/>
</dbReference>
<dbReference type="Pfam" id="PF12838">
    <property type="entry name" value="Fer4_7"/>
    <property type="match status" value="1"/>
</dbReference>
<dbReference type="InterPro" id="IPR007525">
    <property type="entry name" value="FrhB_FdhB_C"/>
</dbReference>
<dbReference type="EMBL" id="VZBT01000095">
    <property type="protein sequence ID" value="MQO04890.1"/>
    <property type="molecule type" value="Genomic_DNA"/>
</dbReference>
<gene>
    <name evidence="5" type="ORF">F7D62_12430</name>
</gene>
<evidence type="ECO:0000256" key="2">
    <source>
        <dbReference type="ARBA" id="ARBA00023004"/>
    </source>
</evidence>
<keyword evidence="2" id="KW-0408">Iron</keyword>
<comment type="caution">
    <text evidence="5">The sequence shown here is derived from an EMBL/GenBank/DDBJ whole genome shotgun (WGS) entry which is preliminary data.</text>
</comment>
<dbReference type="GO" id="GO:0051536">
    <property type="term" value="F:iron-sulfur cluster binding"/>
    <property type="evidence" value="ECO:0007669"/>
    <property type="project" value="UniProtKB-KW"/>
</dbReference>
<dbReference type="Proteomes" id="UP000390763">
    <property type="component" value="Unassembled WGS sequence"/>
</dbReference>
<evidence type="ECO:0000313" key="6">
    <source>
        <dbReference type="Proteomes" id="UP000390763"/>
    </source>
</evidence>
<keyword evidence="3" id="KW-0411">Iron-sulfur</keyword>
<proteinExistence type="predicted"/>
<dbReference type="Pfam" id="PF04422">
    <property type="entry name" value="FrhB_FdhB_N"/>
    <property type="match status" value="1"/>
</dbReference>
<dbReference type="GO" id="GO:0046872">
    <property type="term" value="F:metal ion binding"/>
    <property type="evidence" value="ECO:0007669"/>
    <property type="project" value="UniProtKB-KW"/>
</dbReference>
<sequence length="400" mass="46190">MIEIKDKKDCCGCWACENACPKHCISMVEDKEGFRYPQVDMDSCIDCHLCEKVCPIINVKPEEKKPQKGYLLQNKDAKVLSESTSGGAYTAIAKYVLKQGGVVFGAALNEHNEANHIYIESEDELWKFRNSKYVQSLIGDTYQQAKEFLKQGRLVCFSGTPCQMEGLVSYLRKPYDNLIIVDVVCRAVPSPKVLRKYIEYQGLTYGDNLKNLKFRDKKFYGYKYSNMSFDSEKGSYHAGIDTDSWLRSFFSGINVRPSCYACRFKKQYRVTDFTIWDCFEVYQYSKELDNDKGVTKVLVHSAKAEEIMKAIEADAYIKEVGVDKLIAGVHELTAQPKNNLKRTAFFEDLDRLSPKECFDKYFPVTFRTQMEKHIRILMLQLGIYKQFRMLVKKIVGEVKR</sequence>
<dbReference type="PANTHER" id="PTHR43193:SF2">
    <property type="entry name" value="POLYFERREDOXIN PROTEIN FWDF"/>
    <property type="match status" value="1"/>
</dbReference>
<dbReference type="PANTHER" id="PTHR43193">
    <property type="match status" value="1"/>
</dbReference>
<dbReference type="Pfam" id="PF04432">
    <property type="entry name" value="FrhB_FdhB_C"/>
    <property type="match status" value="1"/>
</dbReference>
<dbReference type="InterPro" id="IPR017896">
    <property type="entry name" value="4Fe4S_Fe-S-bd"/>
</dbReference>
<dbReference type="InterPro" id="IPR017900">
    <property type="entry name" value="4Fe4S_Fe_S_CS"/>
</dbReference>
<evidence type="ECO:0000256" key="3">
    <source>
        <dbReference type="ARBA" id="ARBA00023014"/>
    </source>
</evidence>
<dbReference type="InterPro" id="IPR052977">
    <property type="entry name" value="Polyferredoxin-like_ET"/>
</dbReference>
<dbReference type="Gene3D" id="3.30.70.20">
    <property type="match status" value="1"/>
</dbReference>
<name>A0AB35ZGN1_9BACT</name>
<evidence type="ECO:0000256" key="1">
    <source>
        <dbReference type="ARBA" id="ARBA00022723"/>
    </source>
</evidence>
<reference evidence="6" key="1">
    <citation type="submission" date="2019-09" db="EMBL/GenBank/DDBJ databases">
        <title>Distinct polysaccharide growth profiles of human intestinal Prevotella copri isolates.</title>
        <authorList>
            <person name="Fehlner-Peach H."/>
            <person name="Magnabosco C."/>
            <person name="Raghavan V."/>
            <person name="Scher J.U."/>
            <person name="Tett A."/>
            <person name="Cox L.M."/>
            <person name="Gottsegen C."/>
            <person name="Watters A."/>
            <person name="Wiltshire- Gordon J.D."/>
            <person name="Segata N."/>
            <person name="Bonneau R."/>
            <person name="Littman D.R."/>
        </authorList>
    </citation>
    <scope>NUCLEOTIDE SEQUENCE [LARGE SCALE GENOMIC DNA]</scope>
    <source>
        <strain evidence="6">iAK279</strain>
    </source>
</reference>
<evidence type="ECO:0000259" key="4">
    <source>
        <dbReference type="PROSITE" id="PS51379"/>
    </source>
</evidence>
<organism evidence="5 6">
    <name type="scientific">Segatella copri</name>
    <dbReference type="NCBI Taxonomy" id="165179"/>
    <lineage>
        <taxon>Bacteria</taxon>
        <taxon>Pseudomonadati</taxon>
        <taxon>Bacteroidota</taxon>
        <taxon>Bacteroidia</taxon>
        <taxon>Bacteroidales</taxon>
        <taxon>Prevotellaceae</taxon>
        <taxon>Segatella</taxon>
    </lineage>
</organism>
<dbReference type="PROSITE" id="PS00198">
    <property type="entry name" value="4FE4S_FER_1"/>
    <property type="match status" value="2"/>
</dbReference>